<feature type="compositionally biased region" description="Acidic residues" evidence="1">
    <location>
        <begin position="200"/>
        <end position="214"/>
    </location>
</feature>
<dbReference type="AlphaFoldDB" id="A0A2G6KK29"/>
<sequence>MRESKSFGGKYMKKPAIITICSIAFWVLSIPLFVQAATDIQIRHLPLFCAAKGLPAEISFEVLSQEIPEEVRVYFREQGTEPFYLTHGIRHGAGLYSALLPAPMETTTAVEYMLLVVDENELAVKSTLFVMPVDTEKMCPQEYQYEPPANIIISAEQEIESNIGFEGEHIVWATSADRLETPYMEEAVEKPVLIDEPATDWQEEQSPAEEEQSPAEEKQVETARSKSWLSSKTLIGVGAGAGAAILGAVAVGGGSSGGGGVWDSVDDEAENVEALLVKSPMSQTSCGTTVTNQLFVTNNSSESVQLGTVDYEVVLTTDSPSGSCAEGRTGAFAPSGDTTVLSGQTVLIRQWSNEVNACRGCPYMSGECVWESRYIVHTSAGSAIAFSTFTAEGDLCANVKTSQEWQAPMQSDGMP</sequence>
<gene>
    <name evidence="2" type="ORF">CSA56_01685</name>
</gene>
<comment type="caution">
    <text evidence="2">The sequence shown here is derived from an EMBL/GenBank/DDBJ whole genome shotgun (WGS) entry which is preliminary data.</text>
</comment>
<accession>A0A2G6KK29</accession>
<reference evidence="2 3" key="1">
    <citation type="submission" date="2017-10" db="EMBL/GenBank/DDBJ databases">
        <title>Novel microbial diversity and functional potential in the marine mammal oral microbiome.</title>
        <authorList>
            <person name="Dudek N.K."/>
            <person name="Sun C.L."/>
            <person name="Burstein D."/>
            <person name="Kantor R.S."/>
            <person name="Aliaga Goltsman D.S."/>
            <person name="Bik E.M."/>
            <person name="Thomas B.C."/>
            <person name="Banfield J.F."/>
            <person name="Relman D.A."/>
        </authorList>
    </citation>
    <scope>NUCLEOTIDE SEQUENCE [LARGE SCALE GENOMIC DNA]</scope>
    <source>
        <strain evidence="2">DOLJORAL78_47_16</strain>
    </source>
</reference>
<proteinExistence type="predicted"/>
<name>A0A2G6KK29_9BACT</name>
<evidence type="ECO:0000313" key="3">
    <source>
        <dbReference type="Proteomes" id="UP000230821"/>
    </source>
</evidence>
<feature type="region of interest" description="Disordered" evidence="1">
    <location>
        <begin position="200"/>
        <end position="224"/>
    </location>
</feature>
<dbReference type="Proteomes" id="UP000230821">
    <property type="component" value="Unassembled WGS sequence"/>
</dbReference>
<feature type="compositionally biased region" description="Basic and acidic residues" evidence="1">
    <location>
        <begin position="215"/>
        <end position="224"/>
    </location>
</feature>
<evidence type="ECO:0000313" key="2">
    <source>
        <dbReference type="EMBL" id="PIE36004.1"/>
    </source>
</evidence>
<evidence type="ECO:0000256" key="1">
    <source>
        <dbReference type="SAM" id="MobiDB-lite"/>
    </source>
</evidence>
<dbReference type="EMBL" id="PDSK01000027">
    <property type="protein sequence ID" value="PIE36004.1"/>
    <property type="molecule type" value="Genomic_DNA"/>
</dbReference>
<protein>
    <submittedName>
        <fullName evidence="2">Uncharacterized protein</fullName>
    </submittedName>
</protein>
<organism evidence="2 3">
    <name type="scientific">candidate division KSB3 bacterium</name>
    <dbReference type="NCBI Taxonomy" id="2044937"/>
    <lineage>
        <taxon>Bacteria</taxon>
        <taxon>candidate division KSB3</taxon>
    </lineage>
</organism>